<comment type="caution">
    <text evidence="2">The sequence shown here is derived from an EMBL/GenBank/DDBJ whole genome shotgun (WGS) entry which is preliminary data.</text>
</comment>
<accession>A0A645B905</accession>
<gene>
    <name evidence="2" type="ORF">SDC9_107965</name>
</gene>
<organism evidence="2">
    <name type="scientific">bioreactor metagenome</name>
    <dbReference type="NCBI Taxonomy" id="1076179"/>
    <lineage>
        <taxon>unclassified sequences</taxon>
        <taxon>metagenomes</taxon>
        <taxon>ecological metagenomes</taxon>
    </lineage>
</organism>
<feature type="region of interest" description="Disordered" evidence="1">
    <location>
        <begin position="90"/>
        <end position="123"/>
    </location>
</feature>
<proteinExistence type="predicted"/>
<feature type="compositionally biased region" description="Basic residues" evidence="1">
    <location>
        <begin position="111"/>
        <end position="123"/>
    </location>
</feature>
<reference evidence="2" key="1">
    <citation type="submission" date="2019-08" db="EMBL/GenBank/DDBJ databases">
        <authorList>
            <person name="Kucharzyk K."/>
            <person name="Murdoch R.W."/>
            <person name="Higgins S."/>
            <person name="Loffler F."/>
        </authorList>
    </citation>
    <scope>NUCLEOTIDE SEQUENCE</scope>
</reference>
<name>A0A645B905_9ZZZZ</name>
<protein>
    <submittedName>
        <fullName evidence="2">Uncharacterized protein</fullName>
    </submittedName>
</protein>
<sequence length="123" mass="12935">MERDYGGRPRTGQLSAGGEPEPSTAEDTGALSVLPKRLSDAFAAVLRRIRLREELSSAALSSRRGFLRRTGADGSLLAIAGGCVSGTLEKRDAGGGGGVCKTESVNPDRHPAHHRKGVSRVLR</sequence>
<dbReference type="AlphaFoldDB" id="A0A645B905"/>
<evidence type="ECO:0000256" key="1">
    <source>
        <dbReference type="SAM" id="MobiDB-lite"/>
    </source>
</evidence>
<evidence type="ECO:0000313" key="2">
    <source>
        <dbReference type="EMBL" id="MPM61111.1"/>
    </source>
</evidence>
<feature type="region of interest" description="Disordered" evidence="1">
    <location>
        <begin position="1"/>
        <end position="31"/>
    </location>
</feature>
<dbReference type="EMBL" id="VSSQ01018156">
    <property type="protein sequence ID" value="MPM61111.1"/>
    <property type="molecule type" value="Genomic_DNA"/>
</dbReference>